<accession>A0A7J8ZJP8</accession>
<protein>
    <recommendedName>
        <fullName evidence="3">RNase H type-1 domain-containing protein</fullName>
    </recommendedName>
</protein>
<dbReference type="AlphaFoldDB" id="A0A7J8ZJP8"/>
<dbReference type="EMBL" id="JABEZV010000005">
    <property type="protein sequence ID" value="MBA0711564.1"/>
    <property type="molecule type" value="Genomic_DNA"/>
</dbReference>
<sequence length="67" mass="7231">MEETCAGVVKIIVDAAIDAERMGLGVIVKNDDGFVLGGFGCVKETTINRQRANDIYLQLKTFEAAVI</sequence>
<gene>
    <name evidence="1" type="ORF">Golax_010731</name>
</gene>
<comment type="caution">
    <text evidence="1">The sequence shown here is derived from an EMBL/GenBank/DDBJ whole genome shotgun (WGS) entry which is preliminary data.</text>
</comment>
<organism evidence="1 2">
    <name type="scientific">Gossypium laxum</name>
    <dbReference type="NCBI Taxonomy" id="34288"/>
    <lineage>
        <taxon>Eukaryota</taxon>
        <taxon>Viridiplantae</taxon>
        <taxon>Streptophyta</taxon>
        <taxon>Embryophyta</taxon>
        <taxon>Tracheophyta</taxon>
        <taxon>Spermatophyta</taxon>
        <taxon>Magnoliopsida</taxon>
        <taxon>eudicotyledons</taxon>
        <taxon>Gunneridae</taxon>
        <taxon>Pentapetalae</taxon>
        <taxon>rosids</taxon>
        <taxon>malvids</taxon>
        <taxon>Malvales</taxon>
        <taxon>Malvaceae</taxon>
        <taxon>Malvoideae</taxon>
        <taxon>Gossypium</taxon>
    </lineage>
</organism>
<name>A0A7J8ZJP8_9ROSI</name>
<evidence type="ECO:0000313" key="1">
    <source>
        <dbReference type="EMBL" id="MBA0711564.1"/>
    </source>
</evidence>
<reference evidence="1 2" key="1">
    <citation type="journal article" date="2019" name="Genome Biol. Evol.">
        <title>Insights into the evolution of the New World diploid cottons (Gossypium, subgenus Houzingenia) based on genome sequencing.</title>
        <authorList>
            <person name="Grover C.E."/>
            <person name="Arick M.A. 2nd"/>
            <person name="Thrash A."/>
            <person name="Conover J.L."/>
            <person name="Sanders W.S."/>
            <person name="Peterson D.G."/>
            <person name="Frelichowski J.E."/>
            <person name="Scheffler J.A."/>
            <person name="Scheffler B.E."/>
            <person name="Wendel J.F."/>
        </authorList>
    </citation>
    <scope>NUCLEOTIDE SEQUENCE [LARGE SCALE GENOMIC DNA]</scope>
    <source>
        <strain evidence="1">4</strain>
        <tissue evidence="1">Leaf</tissue>
    </source>
</reference>
<evidence type="ECO:0000313" key="2">
    <source>
        <dbReference type="Proteomes" id="UP000593574"/>
    </source>
</evidence>
<evidence type="ECO:0008006" key="3">
    <source>
        <dbReference type="Google" id="ProtNLM"/>
    </source>
</evidence>
<dbReference type="Proteomes" id="UP000593574">
    <property type="component" value="Unassembled WGS sequence"/>
</dbReference>
<keyword evidence="2" id="KW-1185">Reference proteome</keyword>
<feature type="non-terminal residue" evidence="1">
    <location>
        <position position="1"/>
    </location>
</feature>
<proteinExistence type="predicted"/>